<comment type="caution">
    <text evidence="6">The sequence shown here is derived from an EMBL/GenBank/DDBJ whole genome shotgun (WGS) entry which is preliminary data.</text>
</comment>
<evidence type="ECO:0000256" key="3">
    <source>
        <dbReference type="ARBA" id="ARBA00022989"/>
    </source>
</evidence>
<evidence type="ECO:0000256" key="1">
    <source>
        <dbReference type="ARBA" id="ARBA00022475"/>
    </source>
</evidence>
<comment type="subcellular location">
    <subcellularLocation>
        <location evidence="5">Cell membrane</location>
        <topology evidence="5">Multi-pass membrane protein</topology>
    </subcellularLocation>
</comment>
<gene>
    <name evidence="6" type="ORF">DOK76_10635</name>
</gene>
<evidence type="ECO:0000256" key="2">
    <source>
        <dbReference type="ARBA" id="ARBA00022692"/>
    </source>
</evidence>
<dbReference type="HAMAP" id="MF_01572">
    <property type="entry name" value="UPF0397"/>
    <property type="match status" value="1"/>
</dbReference>
<dbReference type="RefSeq" id="WP_206967605.1">
    <property type="nucleotide sequence ID" value="NZ_JAFLVX010000027.1"/>
</dbReference>
<evidence type="ECO:0000256" key="5">
    <source>
        <dbReference type="HAMAP-Rule" id="MF_01572"/>
    </source>
</evidence>
<dbReference type="InterPro" id="IPR022914">
    <property type="entry name" value="UPF0397"/>
</dbReference>
<keyword evidence="1 5" id="KW-1003">Cell membrane</keyword>
<dbReference type="NCBIfam" id="NF010182">
    <property type="entry name" value="PRK13661.1"/>
    <property type="match status" value="1"/>
</dbReference>
<name>A0ABS3HUV0_9ENTE</name>
<feature type="transmembrane region" description="Helical" evidence="5">
    <location>
        <begin position="115"/>
        <end position="138"/>
    </location>
</feature>
<dbReference type="Pfam" id="PF07155">
    <property type="entry name" value="ECF-ribofla_trS"/>
    <property type="match status" value="1"/>
</dbReference>
<evidence type="ECO:0000256" key="4">
    <source>
        <dbReference type="ARBA" id="ARBA00023136"/>
    </source>
</evidence>
<dbReference type="PANTHER" id="PTHR37815:SF3">
    <property type="entry name" value="UPF0397 PROTEIN SPR0429"/>
    <property type="match status" value="1"/>
</dbReference>
<feature type="transmembrane region" description="Helical" evidence="5">
    <location>
        <begin position="6"/>
        <end position="28"/>
    </location>
</feature>
<protein>
    <recommendedName>
        <fullName evidence="5">UPF0397 protein DOK76_10635</fullName>
    </recommendedName>
</protein>
<feature type="transmembrane region" description="Helical" evidence="5">
    <location>
        <begin position="76"/>
        <end position="94"/>
    </location>
</feature>
<evidence type="ECO:0000313" key="6">
    <source>
        <dbReference type="EMBL" id="MBO0477532.1"/>
    </source>
</evidence>
<comment type="similarity">
    <text evidence="5">Belongs to the UPF0397 family.</text>
</comment>
<reference evidence="6 7" key="1">
    <citation type="submission" date="2021-03" db="EMBL/GenBank/DDBJ databases">
        <title>Enterococcal diversity collection.</title>
        <authorList>
            <person name="Gilmore M.S."/>
            <person name="Schwartzman J."/>
            <person name="Van Tyne D."/>
            <person name="Martin M."/>
            <person name="Earl A.M."/>
            <person name="Manson A.L."/>
            <person name="Straub T."/>
            <person name="Salamzade R."/>
            <person name="Saavedra J."/>
            <person name="Lebreton F."/>
            <person name="Prichula J."/>
            <person name="Schaufler K."/>
            <person name="Gaca A."/>
            <person name="Sgardioli B."/>
            <person name="Wagenaar J."/>
            <person name="Strong T."/>
        </authorList>
    </citation>
    <scope>NUCLEOTIDE SEQUENCE [LARGE SCALE GENOMIC DNA]</scope>
    <source>
        <strain evidence="6 7">DIV0080</strain>
    </source>
</reference>
<keyword evidence="2 5" id="KW-0812">Transmembrane</keyword>
<dbReference type="InterPro" id="IPR009825">
    <property type="entry name" value="ECF_substrate-spec-like"/>
</dbReference>
<feature type="transmembrane region" description="Helical" evidence="5">
    <location>
        <begin position="40"/>
        <end position="64"/>
    </location>
</feature>
<dbReference type="EMBL" id="JAFLVX010000027">
    <property type="protein sequence ID" value="MBO0477532.1"/>
    <property type="molecule type" value="Genomic_DNA"/>
</dbReference>
<dbReference type="PANTHER" id="PTHR37815">
    <property type="entry name" value="UPF0397 PROTEIN BC_2624-RELATED"/>
    <property type="match status" value="1"/>
</dbReference>
<organism evidence="6 7">
    <name type="scientific">Candidatus Vagococcus giribetii</name>
    <dbReference type="NCBI Taxonomy" id="2230876"/>
    <lineage>
        <taxon>Bacteria</taxon>
        <taxon>Bacillati</taxon>
        <taxon>Bacillota</taxon>
        <taxon>Bacilli</taxon>
        <taxon>Lactobacillales</taxon>
        <taxon>Enterococcaceae</taxon>
        <taxon>Vagococcus</taxon>
    </lineage>
</organism>
<keyword evidence="3 5" id="KW-1133">Transmembrane helix</keyword>
<accession>A0ABS3HUV0</accession>
<keyword evidence="7" id="KW-1185">Reference proteome</keyword>
<dbReference type="Gene3D" id="1.10.1760.20">
    <property type="match status" value="1"/>
</dbReference>
<sequence>MKKELSIKDIVAIGIGAAVFVILFRFIAIPSGFPNTEIQVAYGFLALMGALFGPIPAALIGFIGHTIKDFTMYGNAWWTWIVCSGLIGLAFGFIGKKFKLEEGVFTKKDMIYFNITQVIANGVIWGLVAPTLDVIIYAEPANKVYVQGIISLINNSVATGVVGTLLMIAYAASRTKKGSLSKD</sequence>
<proteinExistence type="inferred from homology"/>
<dbReference type="Proteomes" id="UP000664857">
    <property type="component" value="Unassembled WGS sequence"/>
</dbReference>
<keyword evidence="4 5" id="KW-0472">Membrane</keyword>
<evidence type="ECO:0000313" key="7">
    <source>
        <dbReference type="Proteomes" id="UP000664857"/>
    </source>
</evidence>
<feature type="transmembrane region" description="Helical" evidence="5">
    <location>
        <begin position="144"/>
        <end position="172"/>
    </location>
</feature>